<dbReference type="Gene3D" id="3.40.10.10">
    <property type="entry name" value="DNA Methylphosphotriester Repair Domain"/>
    <property type="match status" value="1"/>
</dbReference>
<comment type="caution">
    <text evidence="3">The sequence shown here is derived from an EMBL/GenBank/DDBJ whole genome shotgun (WGS) entry which is preliminary data.</text>
</comment>
<dbReference type="OrthoDB" id="417450at2759"/>
<dbReference type="InterPro" id="IPR035451">
    <property type="entry name" value="Ada-like_dom_sf"/>
</dbReference>
<reference evidence="3 4" key="1">
    <citation type="submission" date="2016-02" db="EMBL/GenBank/DDBJ databases">
        <title>Genome analysis of coral dinoflagellate symbionts highlights evolutionary adaptations to a symbiotic lifestyle.</title>
        <authorList>
            <person name="Aranda M."/>
            <person name="Li Y."/>
            <person name="Liew Y.J."/>
            <person name="Baumgarten S."/>
            <person name="Simakov O."/>
            <person name="Wilson M."/>
            <person name="Piel J."/>
            <person name="Ashoor H."/>
            <person name="Bougouffa S."/>
            <person name="Bajic V.B."/>
            <person name="Ryu T."/>
            <person name="Ravasi T."/>
            <person name="Bayer T."/>
            <person name="Micklem G."/>
            <person name="Kim H."/>
            <person name="Bhak J."/>
            <person name="Lajeunesse T.C."/>
            <person name="Voolstra C.R."/>
        </authorList>
    </citation>
    <scope>NUCLEOTIDE SEQUENCE [LARGE SCALE GENOMIC DNA]</scope>
    <source>
        <strain evidence="3 4">CCMP2467</strain>
    </source>
</reference>
<feature type="region of interest" description="Disordered" evidence="1">
    <location>
        <begin position="333"/>
        <end position="352"/>
    </location>
</feature>
<organism evidence="3 4">
    <name type="scientific">Symbiodinium microadriaticum</name>
    <name type="common">Dinoflagellate</name>
    <name type="synonym">Zooxanthella microadriatica</name>
    <dbReference type="NCBI Taxonomy" id="2951"/>
    <lineage>
        <taxon>Eukaryota</taxon>
        <taxon>Sar</taxon>
        <taxon>Alveolata</taxon>
        <taxon>Dinophyceae</taxon>
        <taxon>Suessiales</taxon>
        <taxon>Symbiodiniaceae</taxon>
        <taxon>Symbiodinium</taxon>
    </lineage>
</organism>
<evidence type="ECO:0000256" key="1">
    <source>
        <dbReference type="SAM" id="MobiDB-lite"/>
    </source>
</evidence>
<feature type="domain" description="Ubiquitin-like" evidence="2">
    <location>
        <begin position="1"/>
        <end position="52"/>
    </location>
</feature>
<name>A0A1Q9CU88_SYMMI</name>
<evidence type="ECO:0000313" key="3">
    <source>
        <dbReference type="EMBL" id="OLP86457.1"/>
    </source>
</evidence>
<dbReference type="SUPFAM" id="SSF54236">
    <property type="entry name" value="Ubiquitin-like"/>
    <property type="match status" value="1"/>
</dbReference>
<keyword evidence="3" id="KW-0689">Ribosomal protein</keyword>
<evidence type="ECO:0000259" key="2">
    <source>
        <dbReference type="PROSITE" id="PS50053"/>
    </source>
</evidence>
<evidence type="ECO:0000313" key="4">
    <source>
        <dbReference type="Proteomes" id="UP000186817"/>
    </source>
</evidence>
<feature type="compositionally biased region" description="Basic and acidic residues" evidence="1">
    <location>
        <begin position="155"/>
        <end position="209"/>
    </location>
</feature>
<proteinExistence type="predicted"/>
<dbReference type="PROSITE" id="PS50053">
    <property type="entry name" value="UBIQUITIN_2"/>
    <property type="match status" value="1"/>
</dbReference>
<dbReference type="AlphaFoldDB" id="A0A1Q9CU88"/>
<dbReference type="Proteomes" id="UP000186817">
    <property type="component" value="Unassembled WGS sequence"/>
</dbReference>
<dbReference type="EMBL" id="LSRX01000914">
    <property type="protein sequence ID" value="OLP86457.1"/>
    <property type="molecule type" value="Genomic_DNA"/>
</dbReference>
<accession>A0A1Q9CU88</accession>
<feature type="region of interest" description="Disordered" evidence="1">
    <location>
        <begin position="1058"/>
        <end position="1080"/>
    </location>
</feature>
<feature type="compositionally biased region" description="Pro residues" evidence="1">
    <location>
        <begin position="1065"/>
        <end position="1075"/>
    </location>
</feature>
<dbReference type="CDD" id="cd17039">
    <property type="entry name" value="Ubl_ubiquitin_like"/>
    <property type="match status" value="1"/>
</dbReference>
<dbReference type="InterPro" id="IPR029071">
    <property type="entry name" value="Ubiquitin-like_domsf"/>
</dbReference>
<gene>
    <name evidence="3" type="ORF">AK812_SmicGene32419</name>
</gene>
<feature type="region of interest" description="Disordered" evidence="1">
    <location>
        <begin position="61"/>
        <end position="223"/>
    </location>
</feature>
<dbReference type="SUPFAM" id="SSF57884">
    <property type="entry name" value="Ada DNA repair protein, N-terminal domain (N-Ada 10)"/>
    <property type="match status" value="1"/>
</dbReference>
<dbReference type="Gene3D" id="3.10.20.90">
    <property type="entry name" value="Phosphatidylinositol 3-kinase Catalytic Subunit, Chain A, domain 1"/>
    <property type="match status" value="1"/>
</dbReference>
<dbReference type="Pfam" id="PF00240">
    <property type="entry name" value="ubiquitin"/>
    <property type="match status" value="1"/>
</dbReference>
<keyword evidence="4" id="KW-1185">Reference proteome</keyword>
<dbReference type="InterPro" id="IPR000626">
    <property type="entry name" value="Ubiquitin-like_dom"/>
</dbReference>
<protein>
    <submittedName>
        <fullName evidence="3">Ubiquitin-60S ribosomal protein L40</fullName>
    </submittedName>
</protein>
<feature type="region of interest" description="Disordered" evidence="1">
    <location>
        <begin position="972"/>
        <end position="991"/>
    </location>
</feature>
<feature type="compositionally biased region" description="Basic and acidic residues" evidence="1">
    <location>
        <begin position="106"/>
        <end position="130"/>
    </location>
</feature>
<dbReference type="GO" id="GO:0005840">
    <property type="term" value="C:ribosome"/>
    <property type="evidence" value="ECO:0007669"/>
    <property type="project" value="UniProtKB-KW"/>
</dbReference>
<feature type="compositionally biased region" description="Basic and acidic residues" evidence="1">
    <location>
        <begin position="266"/>
        <end position="285"/>
    </location>
</feature>
<sequence>MRITVRSLTGEAADLDLEPSTTLPSLRRAVEAALGIPEAEQRLVYAGTQLEECVTPAWRARRSGGGALPYAASKKAAKPSDPEQSMASHSEALLEMQDSAKKRRAKLLEKESKAIDVDEESTSKKEESASKKARGKGQGSQSGIWTKEPLPAGHWQDRSRRESLPSDSQEAKEALRQKVEDLKKEQFEEHHKKKLRDTFEKHFSSKEAESDAPAAADRSYGSSRLTGINWSRYANRRPPNFGGGKTEVYDFMDFKAKDSDLEEVEEKAKDEEKDAEKEKERKEEFPEVFPLNSEEEGEAGDDIQILYTRMVRETDQKEEKRVAEFWEDLEPITNPFYGELPSPGFTDSEGEVEKSDDLGLCKGCGTKLELTCTRPSRSESSQCPRMPELYPGEECYLRLQRKLRSEGKPYDKQALEDSASREHEWIEFHLDLEREKKKEQEADRVRMVREEEFHDVAEWFVMDDTDGDDDWCIVGETDTPDVVRAVQTEEHVPEEGLELIILDSGSDASLLPCDHPEAGKVSSGNTGVLLEDAQGNQIKSAGIVSAVIDIEQGDCWTAPSISENFIVSVPDEFTELLDSTPNGKWTIMDELRSPVVPVKVAPGKEKVRVEAQPEEPTEQERKGYPCIGCNLFVDPYVSGNPCVRISTKDCYWMEKGTSIEAECSEQLEEVLDMLETDLSVSSGGESPPEVSPEELDSMDQEAAVELQDWVRENTISIGTVKTVLNVADLNTKKLTYARRAFLMYFLSQVEYSEGEEITHTGVDEYERYEQEKNLIRLIQVFSVIKPATAVWIKEEGLYSQQPGSTDAMEEAKYSRSEVAMLVTVLLLVIPYVWIAVKRIHKEWTRITMIGKVRINSSSKNYIFHRTTCRYVQGKARNGYFIHLDYDVAVEQGYRPCYVCFPEAKKVQTQTDEDDEWELTSESTENTENEMCSKKCSWCKTRKCTRKKPDHVHCSCTLCIQKYTEDLWRDQCDKMPEPSSSTQGTPEVEEQPPTYEDMYDMLVKPALAAALGLERLLDGAFLTLEHHGIQKGSVLNVVRKVSQPEEASRNGYTPIEGAAYSAASQPPGPQPGPPPELNATFPASALRSRVSPVSLHPQLDALNDLELLVLLRFILII</sequence>
<feature type="region of interest" description="Disordered" evidence="1">
    <location>
        <begin position="260"/>
        <end position="301"/>
    </location>
</feature>
<keyword evidence="3" id="KW-0687">Ribonucleoprotein</keyword>